<evidence type="ECO:0000256" key="2">
    <source>
        <dbReference type="SAM" id="Phobius"/>
    </source>
</evidence>
<feature type="region of interest" description="Disordered" evidence="1">
    <location>
        <begin position="249"/>
        <end position="284"/>
    </location>
</feature>
<evidence type="ECO:0000256" key="1">
    <source>
        <dbReference type="SAM" id="MobiDB-lite"/>
    </source>
</evidence>
<evidence type="ECO:0000313" key="5">
    <source>
        <dbReference type="Proteomes" id="UP000016931"/>
    </source>
</evidence>
<organism evidence="4 5">
    <name type="scientific">Sphaerulina musiva (strain SO2202)</name>
    <name type="common">Poplar stem canker fungus</name>
    <name type="synonym">Septoria musiva</name>
    <dbReference type="NCBI Taxonomy" id="692275"/>
    <lineage>
        <taxon>Eukaryota</taxon>
        <taxon>Fungi</taxon>
        <taxon>Dikarya</taxon>
        <taxon>Ascomycota</taxon>
        <taxon>Pezizomycotina</taxon>
        <taxon>Dothideomycetes</taxon>
        <taxon>Dothideomycetidae</taxon>
        <taxon>Mycosphaerellales</taxon>
        <taxon>Mycosphaerellaceae</taxon>
        <taxon>Sphaerulina</taxon>
    </lineage>
</organism>
<protein>
    <submittedName>
        <fullName evidence="4">Uncharacterized protein</fullName>
    </submittedName>
</protein>
<dbReference type="RefSeq" id="XP_016758704.1">
    <property type="nucleotide sequence ID" value="XM_016906304.1"/>
</dbReference>
<keyword evidence="5" id="KW-1185">Reference proteome</keyword>
<dbReference type="AlphaFoldDB" id="N1QHF6"/>
<gene>
    <name evidence="4" type="ORF">SEPMUDRAFT_150639</name>
</gene>
<feature type="transmembrane region" description="Helical" evidence="2">
    <location>
        <begin position="316"/>
        <end position="341"/>
    </location>
</feature>
<dbReference type="OrthoDB" id="5409353at2759"/>
<dbReference type="eggNOG" id="ENOG502SC3G">
    <property type="taxonomic scope" value="Eukaryota"/>
</dbReference>
<keyword evidence="2" id="KW-1133">Transmembrane helix</keyword>
<keyword evidence="2" id="KW-0812">Transmembrane</keyword>
<dbReference type="PANTHER" id="PTHR40622:SF1">
    <property type="match status" value="1"/>
</dbReference>
<accession>N1QHF6</accession>
<dbReference type="HOGENOM" id="CLU_692927_0_0_1"/>
<feature type="compositionally biased region" description="Basic and acidic residues" evidence="1">
    <location>
        <begin position="274"/>
        <end position="284"/>
    </location>
</feature>
<evidence type="ECO:0000256" key="3">
    <source>
        <dbReference type="SAM" id="SignalP"/>
    </source>
</evidence>
<evidence type="ECO:0000313" key="4">
    <source>
        <dbReference type="EMBL" id="EMF10583.1"/>
    </source>
</evidence>
<feature type="signal peptide" evidence="3">
    <location>
        <begin position="1"/>
        <end position="18"/>
    </location>
</feature>
<feature type="compositionally biased region" description="Basic residues" evidence="1">
    <location>
        <begin position="249"/>
        <end position="273"/>
    </location>
</feature>
<keyword evidence="2" id="KW-0472">Membrane</keyword>
<reference evidence="4 5" key="1">
    <citation type="journal article" date="2012" name="PLoS Pathog.">
        <title>Diverse lifestyles and strategies of plant pathogenesis encoded in the genomes of eighteen Dothideomycetes fungi.</title>
        <authorList>
            <person name="Ohm R.A."/>
            <person name="Feau N."/>
            <person name="Henrissat B."/>
            <person name="Schoch C.L."/>
            <person name="Horwitz B.A."/>
            <person name="Barry K.W."/>
            <person name="Condon B.J."/>
            <person name="Copeland A.C."/>
            <person name="Dhillon B."/>
            <person name="Glaser F."/>
            <person name="Hesse C.N."/>
            <person name="Kosti I."/>
            <person name="LaButti K."/>
            <person name="Lindquist E.A."/>
            <person name="Lucas S."/>
            <person name="Salamov A.A."/>
            <person name="Bradshaw R.E."/>
            <person name="Ciuffetti L."/>
            <person name="Hamelin R.C."/>
            <person name="Kema G.H.J."/>
            <person name="Lawrence C."/>
            <person name="Scott J.A."/>
            <person name="Spatafora J.W."/>
            <person name="Turgeon B.G."/>
            <person name="de Wit P.J.G.M."/>
            <person name="Zhong S."/>
            <person name="Goodwin S.B."/>
            <person name="Grigoriev I.V."/>
        </authorList>
    </citation>
    <scope>NUCLEOTIDE SEQUENCE [LARGE SCALE GENOMIC DNA]</scope>
    <source>
        <strain evidence="4 5">SO2202</strain>
    </source>
</reference>
<sequence>MIGRTAGIVAASALGASALLIPSNFELEQGADLVLPEGSGAKHALIQLPCPECAFPFKQTEGANDVEPAAEEEFSIQGGSYSVVINMTVSENGKTLEINGEPVFPMGIQLETMKERVYVNQVASSVSVEDVEAGKAKTTPLEVTSSGVSYQQAEHISPDGHMKMPIKHTIFALEGQQVSLDEVIIMLLKTPEGELFITEIATEAREPAQPVEDLILPPLAALDGETDCRFFSARLCQLKHMLEEKVKSMRQGHRHGGKRVGCHGAKGKKAGRPHHMESHGRPHHMEAHDHVDGPHGGYHFMHSFARGLTAVLIPTMAGVAVGMVVSLFGLCFGRLLGFLWFRHRRGGRRGYEPVRLEEGDAVAEAEAECEKKYSAAVLEQSEPLPVYEEAPSYEDAHH</sequence>
<dbReference type="EMBL" id="KB456267">
    <property type="protein sequence ID" value="EMF10583.1"/>
    <property type="molecule type" value="Genomic_DNA"/>
</dbReference>
<feature type="chain" id="PRO_5004110825" evidence="3">
    <location>
        <begin position="19"/>
        <end position="398"/>
    </location>
</feature>
<dbReference type="GeneID" id="27903441"/>
<name>N1QHF6_SPHMS</name>
<keyword evidence="3" id="KW-0732">Signal</keyword>
<dbReference type="Proteomes" id="UP000016931">
    <property type="component" value="Unassembled WGS sequence"/>
</dbReference>
<dbReference type="OMA" id="CRGKPKC"/>
<proteinExistence type="predicted"/>
<dbReference type="PANTHER" id="PTHR40622">
    <property type="match status" value="1"/>
</dbReference>